<sequence length="407" mass="45235">MILGPITIVDCFVFVFLLFPQQLLHNGLFDLITCGLRTLPFLFIKLPISIVNDRYLLGRFTTKPFARRATLFEDAVVRCVHYGFTNIKPPIARIFFVKGVSWPFLRYRMLRHGYLFLPVHLEDIEQESLKGVWMIDEPSLKPDIVFYFAHGGGFSMGSAYFYLEFLLVTLELLRSKFSNPAIFALDYSLAPESSFPCQVEQALAGYNYLIATKKVPPSRICIAGDSAGGTIMLSLLLRLARPNVNGRVSGELNGNAKSVRAGSNKPGMACLISPWATLVSPAHCDTESDYLDTFRLHVFAHGYVGRKGSVYDPVASPGSCKDVDWWRQAAPLRGFAISYGSEEVLASDIRDLVELLHSSGVRVVADEDEGGVHAWPVAGLFLGSTKESRIRGVRRMVDRIAGLMVEV</sequence>
<evidence type="ECO:0000313" key="4">
    <source>
        <dbReference type="Proteomes" id="UP000091956"/>
    </source>
</evidence>
<proteinExistence type="predicted"/>
<reference evidence="3 4" key="1">
    <citation type="submission" date="2016-03" db="EMBL/GenBank/DDBJ databases">
        <title>Comparative genomics of Pseudogymnoascus destructans, the fungus causing white-nose syndrome of bats.</title>
        <authorList>
            <person name="Palmer J.M."/>
            <person name="Drees K.P."/>
            <person name="Foster J.T."/>
            <person name="Lindner D.L."/>
        </authorList>
    </citation>
    <scope>NUCLEOTIDE SEQUENCE [LARGE SCALE GENOMIC DNA]</scope>
    <source>
        <strain evidence="3 4">UAMH 10579</strain>
    </source>
</reference>
<dbReference type="STRING" id="342668.A0A1B8GJT4"/>
<keyword evidence="4" id="KW-1185">Reference proteome</keyword>
<keyword evidence="1" id="KW-0378">Hydrolase</keyword>
<dbReference type="EMBL" id="KV460231">
    <property type="protein sequence ID" value="OBT96064.1"/>
    <property type="molecule type" value="Genomic_DNA"/>
</dbReference>
<dbReference type="GeneID" id="28840088"/>
<reference evidence="4" key="2">
    <citation type="journal article" date="2018" name="Nat. Commun.">
        <title>Extreme sensitivity to ultraviolet light in the fungal pathogen causing white-nose syndrome of bats.</title>
        <authorList>
            <person name="Palmer J.M."/>
            <person name="Drees K.P."/>
            <person name="Foster J.T."/>
            <person name="Lindner D.L."/>
        </authorList>
    </citation>
    <scope>NUCLEOTIDE SEQUENCE [LARGE SCALE GENOMIC DNA]</scope>
    <source>
        <strain evidence="4">UAMH 10579</strain>
    </source>
</reference>
<dbReference type="GO" id="GO:0016787">
    <property type="term" value="F:hydrolase activity"/>
    <property type="evidence" value="ECO:0007669"/>
    <property type="project" value="UniProtKB-KW"/>
</dbReference>
<evidence type="ECO:0000313" key="3">
    <source>
        <dbReference type="EMBL" id="OBT96064.1"/>
    </source>
</evidence>
<dbReference type="InterPro" id="IPR050300">
    <property type="entry name" value="GDXG_lipolytic_enzyme"/>
</dbReference>
<dbReference type="PANTHER" id="PTHR48081:SF2">
    <property type="entry name" value="ALPHA_BETA-HYDROLASE"/>
    <property type="match status" value="1"/>
</dbReference>
<dbReference type="Gene3D" id="3.40.50.1820">
    <property type="entry name" value="alpha/beta hydrolase"/>
    <property type="match status" value="1"/>
</dbReference>
<dbReference type="InterPro" id="IPR013094">
    <property type="entry name" value="AB_hydrolase_3"/>
</dbReference>
<name>A0A1B8GJT4_9PEZI</name>
<evidence type="ECO:0000256" key="1">
    <source>
        <dbReference type="ARBA" id="ARBA00022801"/>
    </source>
</evidence>
<gene>
    <name evidence="3" type="ORF">VE01_06702</name>
</gene>
<dbReference type="OrthoDB" id="408631at2759"/>
<organism evidence="3 4">
    <name type="scientific">Pseudogymnoascus verrucosus</name>
    <dbReference type="NCBI Taxonomy" id="342668"/>
    <lineage>
        <taxon>Eukaryota</taxon>
        <taxon>Fungi</taxon>
        <taxon>Dikarya</taxon>
        <taxon>Ascomycota</taxon>
        <taxon>Pezizomycotina</taxon>
        <taxon>Leotiomycetes</taxon>
        <taxon>Thelebolales</taxon>
        <taxon>Thelebolaceae</taxon>
        <taxon>Pseudogymnoascus</taxon>
    </lineage>
</organism>
<dbReference type="Proteomes" id="UP000091956">
    <property type="component" value="Unassembled WGS sequence"/>
</dbReference>
<dbReference type="AlphaFoldDB" id="A0A1B8GJT4"/>
<evidence type="ECO:0000259" key="2">
    <source>
        <dbReference type="Pfam" id="PF07859"/>
    </source>
</evidence>
<feature type="domain" description="Alpha/beta hydrolase fold-3" evidence="2">
    <location>
        <begin position="148"/>
        <end position="375"/>
    </location>
</feature>
<protein>
    <recommendedName>
        <fullName evidence="2">Alpha/beta hydrolase fold-3 domain-containing protein</fullName>
    </recommendedName>
</protein>
<dbReference type="SUPFAM" id="SSF53474">
    <property type="entry name" value="alpha/beta-Hydrolases"/>
    <property type="match status" value="1"/>
</dbReference>
<dbReference type="PANTHER" id="PTHR48081">
    <property type="entry name" value="AB HYDROLASE SUPERFAMILY PROTEIN C4A8.06C"/>
    <property type="match status" value="1"/>
</dbReference>
<dbReference type="RefSeq" id="XP_018129797.1">
    <property type="nucleotide sequence ID" value="XM_018276142.2"/>
</dbReference>
<dbReference type="Pfam" id="PF07859">
    <property type="entry name" value="Abhydrolase_3"/>
    <property type="match status" value="1"/>
</dbReference>
<accession>A0A1B8GJT4</accession>
<dbReference type="InterPro" id="IPR029058">
    <property type="entry name" value="AB_hydrolase_fold"/>
</dbReference>